<accession>A0ACB9C9H0</accession>
<evidence type="ECO:0000313" key="2">
    <source>
        <dbReference type="Proteomes" id="UP001056120"/>
    </source>
</evidence>
<name>A0ACB9C9H0_9ASTR</name>
<reference evidence="1 2" key="2">
    <citation type="journal article" date="2022" name="Mol. Ecol. Resour.">
        <title>The genomes of chicory, endive, great burdock and yacon provide insights into Asteraceae paleo-polyploidization history and plant inulin production.</title>
        <authorList>
            <person name="Fan W."/>
            <person name="Wang S."/>
            <person name="Wang H."/>
            <person name="Wang A."/>
            <person name="Jiang F."/>
            <person name="Liu H."/>
            <person name="Zhao H."/>
            <person name="Xu D."/>
            <person name="Zhang Y."/>
        </authorList>
    </citation>
    <scope>NUCLEOTIDE SEQUENCE [LARGE SCALE GENOMIC DNA]</scope>
    <source>
        <strain evidence="2">cv. Yunnan</strain>
        <tissue evidence="1">Leaves</tissue>
    </source>
</reference>
<reference evidence="2" key="1">
    <citation type="journal article" date="2022" name="Mol. Ecol. Resour.">
        <title>The genomes of chicory, endive, great burdock and yacon provide insights into Asteraceae palaeo-polyploidization history and plant inulin production.</title>
        <authorList>
            <person name="Fan W."/>
            <person name="Wang S."/>
            <person name="Wang H."/>
            <person name="Wang A."/>
            <person name="Jiang F."/>
            <person name="Liu H."/>
            <person name="Zhao H."/>
            <person name="Xu D."/>
            <person name="Zhang Y."/>
        </authorList>
    </citation>
    <scope>NUCLEOTIDE SEQUENCE [LARGE SCALE GENOMIC DNA]</scope>
    <source>
        <strain evidence="2">cv. Yunnan</strain>
    </source>
</reference>
<keyword evidence="2" id="KW-1185">Reference proteome</keyword>
<dbReference type="Proteomes" id="UP001056120">
    <property type="component" value="Linkage Group LG21"/>
</dbReference>
<evidence type="ECO:0000313" key="1">
    <source>
        <dbReference type="EMBL" id="KAI3730827.1"/>
    </source>
</evidence>
<organism evidence="1 2">
    <name type="scientific">Smallanthus sonchifolius</name>
    <dbReference type="NCBI Taxonomy" id="185202"/>
    <lineage>
        <taxon>Eukaryota</taxon>
        <taxon>Viridiplantae</taxon>
        <taxon>Streptophyta</taxon>
        <taxon>Embryophyta</taxon>
        <taxon>Tracheophyta</taxon>
        <taxon>Spermatophyta</taxon>
        <taxon>Magnoliopsida</taxon>
        <taxon>eudicotyledons</taxon>
        <taxon>Gunneridae</taxon>
        <taxon>Pentapetalae</taxon>
        <taxon>asterids</taxon>
        <taxon>campanulids</taxon>
        <taxon>Asterales</taxon>
        <taxon>Asteraceae</taxon>
        <taxon>Asteroideae</taxon>
        <taxon>Heliantheae alliance</taxon>
        <taxon>Millerieae</taxon>
        <taxon>Smallanthus</taxon>
    </lineage>
</organism>
<dbReference type="EMBL" id="CM042038">
    <property type="protein sequence ID" value="KAI3730827.1"/>
    <property type="molecule type" value="Genomic_DNA"/>
</dbReference>
<gene>
    <name evidence="1" type="ORF">L1987_62005</name>
</gene>
<comment type="caution">
    <text evidence="1">The sequence shown here is derived from an EMBL/GenBank/DDBJ whole genome shotgun (WGS) entry which is preliminary data.</text>
</comment>
<sequence length="453" mass="49279">MDLNEIELKHLGLLKKISVSFVVILSNVYDFGKETYDDLKSKAVSVENTVMSTKGQMLKDLSEEIIVFVDEEFDKYAPSNIKNLVDEFQSLIYKTEPLVRILITITQTLITPLITTTIFLLQITKYLIQNITTTTTKSAPLVDTSQSLVPDTILQKGSDLANQVVNTTNSLVNENPILGAVNSTAQNTLDATKSLVPDTIIQKGDTTKSLVGGIPLMGNVTQSLVTNPTDLANQVVNTTNSLVNENPILDAVNAVAQNSLDTTKSQVPDTIFQKGTDLVNQAQDTSKSLVTNPTDLANQIVNATNSLVNENPLLDTINSAAQNIGKEPQATGMKEALQSFYMTMKIAAIPVIAQLWYEVVDKYPTVAELSEFILPVVECLCQLYNKVVTYMDGKGYSIFGYLPLVPIDEMKAAYMLVKTSRDGLSAIGDVLGVDNNNKGLSAVGDILGMNKNN</sequence>
<proteinExistence type="predicted"/>
<protein>
    <submittedName>
        <fullName evidence="1">Uncharacterized protein</fullName>
    </submittedName>
</protein>